<dbReference type="EMBL" id="JARKNE010000003">
    <property type="protein sequence ID" value="KAK5838720.1"/>
    <property type="molecule type" value="Genomic_DNA"/>
</dbReference>
<evidence type="ECO:0000313" key="2">
    <source>
        <dbReference type="Proteomes" id="UP001358586"/>
    </source>
</evidence>
<comment type="caution">
    <text evidence="1">The sequence shown here is derived from an EMBL/GenBank/DDBJ whole genome shotgun (WGS) entry which is preliminary data.</text>
</comment>
<gene>
    <name evidence="1" type="ORF">PVK06_007457</name>
</gene>
<accession>A0ABR0QHD0</accession>
<organism evidence="1 2">
    <name type="scientific">Gossypium arboreum</name>
    <name type="common">Tree cotton</name>
    <name type="synonym">Gossypium nanking</name>
    <dbReference type="NCBI Taxonomy" id="29729"/>
    <lineage>
        <taxon>Eukaryota</taxon>
        <taxon>Viridiplantae</taxon>
        <taxon>Streptophyta</taxon>
        <taxon>Embryophyta</taxon>
        <taxon>Tracheophyta</taxon>
        <taxon>Spermatophyta</taxon>
        <taxon>Magnoliopsida</taxon>
        <taxon>eudicotyledons</taxon>
        <taxon>Gunneridae</taxon>
        <taxon>Pentapetalae</taxon>
        <taxon>rosids</taxon>
        <taxon>malvids</taxon>
        <taxon>Malvales</taxon>
        <taxon>Malvaceae</taxon>
        <taxon>Malvoideae</taxon>
        <taxon>Gossypium</taxon>
    </lineage>
</organism>
<protein>
    <submittedName>
        <fullName evidence="1">Uncharacterized protein</fullName>
    </submittedName>
</protein>
<dbReference type="Proteomes" id="UP001358586">
    <property type="component" value="Chromosome 3"/>
</dbReference>
<evidence type="ECO:0000313" key="1">
    <source>
        <dbReference type="EMBL" id="KAK5838720.1"/>
    </source>
</evidence>
<keyword evidence="2" id="KW-1185">Reference proteome</keyword>
<name>A0ABR0QHD0_GOSAR</name>
<proteinExistence type="predicted"/>
<reference evidence="1 2" key="1">
    <citation type="submission" date="2023-03" db="EMBL/GenBank/DDBJ databases">
        <title>WGS of Gossypium arboreum.</title>
        <authorList>
            <person name="Yu D."/>
        </authorList>
    </citation>
    <scope>NUCLEOTIDE SEQUENCE [LARGE SCALE GENOMIC DNA]</scope>
    <source>
        <tissue evidence="1">Leaf</tissue>
    </source>
</reference>
<sequence length="82" mass="8888">MESEFSSIPDESRWPLVLSALFELVPNTLLRCKLKGCHCISSLRVIGACEDEPLRKNNDAEVLATLSADKCTECVDAGYGGA</sequence>